<dbReference type="GO" id="GO:0003700">
    <property type="term" value="F:DNA-binding transcription factor activity"/>
    <property type="evidence" value="ECO:0007669"/>
    <property type="project" value="InterPro"/>
</dbReference>
<dbReference type="InterPro" id="IPR000835">
    <property type="entry name" value="HTH_MarR-typ"/>
</dbReference>
<gene>
    <name evidence="2" type="ORF">HNR67_002301</name>
</gene>
<dbReference type="SMART" id="SM00347">
    <property type="entry name" value="HTH_MARR"/>
    <property type="match status" value="1"/>
</dbReference>
<dbReference type="RefSeq" id="WP_221489853.1">
    <property type="nucleotide sequence ID" value="NZ_BAAAUI010000016.1"/>
</dbReference>
<feature type="domain" description="HTH marR-type" evidence="1">
    <location>
        <begin position="5"/>
        <end position="153"/>
    </location>
</feature>
<dbReference type="InterPro" id="IPR039422">
    <property type="entry name" value="MarR/SlyA-like"/>
</dbReference>
<dbReference type="PROSITE" id="PS50995">
    <property type="entry name" value="HTH_MARR_2"/>
    <property type="match status" value="1"/>
</dbReference>
<dbReference type="GO" id="GO:0006950">
    <property type="term" value="P:response to stress"/>
    <property type="evidence" value="ECO:0007669"/>
    <property type="project" value="TreeGrafter"/>
</dbReference>
<dbReference type="PANTHER" id="PTHR33164">
    <property type="entry name" value="TRANSCRIPTIONAL REGULATOR, MARR FAMILY"/>
    <property type="match status" value="1"/>
</dbReference>
<dbReference type="GO" id="GO:0003677">
    <property type="term" value="F:DNA binding"/>
    <property type="evidence" value="ECO:0007669"/>
    <property type="project" value="UniProtKB-KW"/>
</dbReference>
<dbReference type="InterPro" id="IPR036388">
    <property type="entry name" value="WH-like_DNA-bd_sf"/>
</dbReference>
<dbReference type="AlphaFoldDB" id="A0A7W7C7Z2"/>
<dbReference type="Proteomes" id="UP000533598">
    <property type="component" value="Unassembled WGS sequence"/>
</dbReference>
<name>A0A7W7C7Z2_9PSEU</name>
<sequence>MLDPADDLVLLFTALSAAADAEVQRRVEAAGFTGLRRSHGYLFQHLIPGPARISDLAAKLGLTPQGVSKTVTELAKLGYVRRSVGEGDQRARMVQLTERATGAIEAARTARADLRASYQDILGAAAADAVAEGLRRLATETGALAELTARRLRPIHGS</sequence>
<dbReference type="Pfam" id="PF12802">
    <property type="entry name" value="MarR_2"/>
    <property type="match status" value="1"/>
</dbReference>
<accession>A0A7W7C7Z2</accession>
<dbReference type="Gene3D" id="1.10.10.10">
    <property type="entry name" value="Winged helix-like DNA-binding domain superfamily/Winged helix DNA-binding domain"/>
    <property type="match status" value="1"/>
</dbReference>
<evidence type="ECO:0000259" key="1">
    <source>
        <dbReference type="PROSITE" id="PS50995"/>
    </source>
</evidence>
<dbReference type="EMBL" id="JACHMH010000001">
    <property type="protein sequence ID" value="MBB4676183.1"/>
    <property type="molecule type" value="Genomic_DNA"/>
</dbReference>
<keyword evidence="2" id="KW-0238">DNA-binding</keyword>
<comment type="caution">
    <text evidence="2">The sequence shown here is derived from an EMBL/GenBank/DDBJ whole genome shotgun (WGS) entry which is preliminary data.</text>
</comment>
<dbReference type="PANTHER" id="PTHR33164:SF99">
    <property type="entry name" value="MARR FAMILY REGULATORY PROTEIN"/>
    <property type="match status" value="1"/>
</dbReference>
<evidence type="ECO:0000313" key="3">
    <source>
        <dbReference type="Proteomes" id="UP000533598"/>
    </source>
</evidence>
<protein>
    <submittedName>
        <fullName evidence="2">DNA-binding MarR family transcriptional regulator</fullName>
    </submittedName>
</protein>
<proteinExistence type="predicted"/>
<dbReference type="SUPFAM" id="SSF46785">
    <property type="entry name" value="Winged helix' DNA-binding domain"/>
    <property type="match status" value="1"/>
</dbReference>
<organism evidence="2 3">
    <name type="scientific">Crossiella cryophila</name>
    <dbReference type="NCBI Taxonomy" id="43355"/>
    <lineage>
        <taxon>Bacteria</taxon>
        <taxon>Bacillati</taxon>
        <taxon>Actinomycetota</taxon>
        <taxon>Actinomycetes</taxon>
        <taxon>Pseudonocardiales</taxon>
        <taxon>Pseudonocardiaceae</taxon>
        <taxon>Crossiella</taxon>
    </lineage>
</organism>
<keyword evidence="3" id="KW-1185">Reference proteome</keyword>
<reference evidence="2 3" key="1">
    <citation type="submission" date="2020-08" db="EMBL/GenBank/DDBJ databases">
        <title>Sequencing the genomes of 1000 actinobacteria strains.</title>
        <authorList>
            <person name="Klenk H.-P."/>
        </authorList>
    </citation>
    <scope>NUCLEOTIDE SEQUENCE [LARGE SCALE GENOMIC DNA]</scope>
    <source>
        <strain evidence="2 3">DSM 44230</strain>
    </source>
</reference>
<dbReference type="InterPro" id="IPR036390">
    <property type="entry name" value="WH_DNA-bd_sf"/>
</dbReference>
<evidence type="ECO:0000313" key="2">
    <source>
        <dbReference type="EMBL" id="MBB4676183.1"/>
    </source>
</evidence>